<protein>
    <submittedName>
        <fullName evidence="1">Uncharacterized protein</fullName>
    </submittedName>
</protein>
<sequence>MPNLTGDPNASVVLSIRALETTDDALPDLWNTPFQTLLNNDANLHQRVGTLEAAQGGTTLQAHRSASVLDHPDGSVTADKLADGAVTLQKLASTAVSVAPTPNALALRNAQGSVQD</sequence>
<name>A0ABS7A136_9DEIN</name>
<proteinExistence type="predicted"/>
<organism evidence="1 2">
    <name type="scientific">Thermus brevis</name>
    <dbReference type="NCBI Taxonomy" id="2862456"/>
    <lineage>
        <taxon>Bacteria</taxon>
        <taxon>Thermotogati</taxon>
        <taxon>Deinococcota</taxon>
        <taxon>Deinococci</taxon>
        <taxon>Thermales</taxon>
        <taxon>Thermaceae</taxon>
        <taxon>Thermus</taxon>
    </lineage>
</organism>
<feature type="non-terminal residue" evidence="1">
    <location>
        <position position="116"/>
    </location>
</feature>
<evidence type="ECO:0000313" key="2">
    <source>
        <dbReference type="Proteomes" id="UP000724268"/>
    </source>
</evidence>
<keyword evidence="2" id="KW-1185">Reference proteome</keyword>
<dbReference type="Proteomes" id="UP000724268">
    <property type="component" value="Unassembled WGS sequence"/>
</dbReference>
<evidence type="ECO:0000313" key="1">
    <source>
        <dbReference type="EMBL" id="MBW6396028.1"/>
    </source>
</evidence>
<dbReference type="RefSeq" id="WP_219760483.1">
    <property type="nucleotide sequence ID" value="NZ_JAHXRS010000029.1"/>
</dbReference>
<comment type="caution">
    <text evidence="1">The sequence shown here is derived from an EMBL/GenBank/DDBJ whole genome shotgun (WGS) entry which is preliminary data.</text>
</comment>
<dbReference type="EMBL" id="JAHXRS010000029">
    <property type="protein sequence ID" value="MBW6396028.1"/>
    <property type="molecule type" value="Genomic_DNA"/>
</dbReference>
<gene>
    <name evidence="1" type="ORF">KZX47_12825</name>
</gene>
<accession>A0ABS7A136</accession>
<reference evidence="1 2" key="1">
    <citation type="submission" date="2021-07" db="EMBL/GenBank/DDBJ databases">
        <title>Thermus aquaticus gen. n. and sp. n., a nonsporulating extreme thermophile.</title>
        <authorList>
            <person name="Hu C.-J."/>
            <person name="Li W.-J."/>
            <person name="Xian W.-D."/>
        </authorList>
    </citation>
    <scope>NUCLEOTIDE SEQUENCE [LARGE SCALE GENOMIC DNA]</scope>
    <source>
        <strain evidence="1 2">SYSU G05001</strain>
    </source>
</reference>